<dbReference type="EMBL" id="BAAAFI010000035">
    <property type="protein sequence ID" value="GAA0879851.1"/>
    <property type="molecule type" value="Genomic_DNA"/>
</dbReference>
<protein>
    <recommendedName>
        <fullName evidence="1">DUF4180 domain-containing protein</fullName>
    </recommendedName>
</protein>
<gene>
    <name evidence="2" type="ORF">GCM10009119_28200</name>
</gene>
<proteinExistence type="predicted"/>
<name>A0ABN1N239_9BACT</name>
<feature type="domain" description="DUF4180" evidence="1">
    <location>
        <begin position="15"/>
        <end position="75"/>
    </location>
</feature>
<dbReference type="Pfam" id="PF13788">
    <property type="entry name" value="DUF4180"/>
    <property type="match status" value="1"/>
</dbReference>
<sequence>MTKPDMAFETHCVAGATITEIISDPVILNSAEEGLDLTGDLYFQGFDKVILNAKNISSDFFDPKTGLAGDVLQKF</sequence>
<keyword evidence="3" id="KW-1185">Reference proteome</keyword>
<dbReference type="Proteomes" id="UP001500469">
    <property type="component" value="Unassembled WGS sequence"/>
</dbReference>
<comment type="caution">
    <text evidence="2">The sequence shown here is derived from an EMBL/GenBank/DDBJ whole genome shotgun (WGS) entry which is preliminary data.</text>
</comment>
<accession>A0ABN1N239</accession>
<organism evidence="2 3">
    <name type="scientific">Algoriphagus jejuensis</name>
    <dbReference type="NCBI Taxonomy" id="419934"/>
    <lineage>
        <taxon>Bacteria</taxon>
        <taxon>Pseudomonadati</taxon>
        <taxon>Bacteroidota</taxon>
        <taxon>Cytophagia</taxon>
        <taxon>Cytophagales</taxon>
        <taxon>Cyclobacteriaceae</taxon>
        <taxon>Algoriphagus</taxon>
    </lineage>
</organism>
<reference evidence="2 3" key="1">
    <citation type="journal article" date="2019" name="Int. J. Syst. Evol. Microbiol.">
        <title>The Global Catalogue of Microorganisms (GCM) 10K type strain sequencing project: providing services to taxonomists for standard genome sequencing and annotation.</title>
        <authorList>
            <consortium name="The Broad Institute Genomics Platform"/>
            <consortium name="The Broad Institute Genome Sequencing Center for Infectious Disease"/>
            <person name="Wu L."/>
            <person name="Ma J."/>
        </authorList>
    </citation>
    <scope>NUCLEOTIDE SEQUENCE [LARGE SCALE GENOMIC DNA]</scope>
    <source>
        <strain evidence="2 3">JCM 16112</strain>
    </source>
</reference>
<evidence type="ECO:0000313" key="3">
    <source>
        <dbReference type="Proteomes" id="UP001500469"/>
    </source>
</evidence>
<evidence type="ECO:0000259" key="1">
    <source>
        <dbReference type="Pfam" id="PF13788"/>
    </source>
</evidence>
<evidence type="ECO:0000313" key="2">
    <source>
        <dbReference type="EMBL" id="GAA0879851.1"/>
    </source>
</evidence>
<dbReference type="InterPro" id="IPR025438">
    <property type="entry name" value="DUF4180"/>
</dbReference>